<feature type="domain" description="UspA" evidence="2">
    <location>
        <begin position="153"/>
        <end position="288"/>
    </location>
</feature>
<name>A0ABQ2VKD1_9ACTN</name>
<comment type="similarity">
    <text evidence="1">Belongs to the universal stress protein A family.</text>
</comment>
<sequence>MDRVVTVGLDGSVESLAAARWAAEEAARRRLTLRLLHAWPMLAPEPVEMPPEADQNYWAKLIVRDAHAEIREQHPDLPIVDDLVASDAETALLSASAQSQLLVLGSRGLSPAASFFLGDTSMEIVARAERPVALVRAGGRPFPGSARRAGGVVVVGVGLHGGCEGLLEFAFESAAVREVPLHAVHGRSLPVEAYAPWDMNPDVIEEITEQARQRLDAALRPWCEKFPGVRVVGSVLLESPARAVAQAASAADLLVLGRRGQRPTLAPRLGNVAHAAAHHVSCPVVIVPHD</sequence>
<dbReference type="Gene3D" id="3.40.50.620">
    <property type="entry name" value="HUPs"/>
    <property type="match status" value="2"/>
</dbReference>
<dbReference type="PANTHER" id="PTHR46553">
    <property type="entry name" value="ADENINE NUCLEOTIDE ALPHA HYDROLASES-LIKE SUPERFAMILY PROTEIN"/>
    <property type="match status" value="1"/>
</dbReference>
<dbReference type="EMBL" id="BMRP01000038">
    <property type="protein sequence ID" value="GGU91539.1"/>
    <property type="molecule type" value="Genomic_DNA"/>
</dbReference>
<dbReference type="SUPFAM" id="SSF52402">
    <property type="entry name" value="Adenine nucleotide alpha hydrolases-like"/>
    <property type="match status" value="2"/>
</dbReference>
<evidence type="ECO:0000259" key="2">
    <source>
        <dbReference type="Pfam" id="PF00582"/>
    </source>
</evidence>
<organism evidence="3 4">
    <name type="scientific">Streptomyces albospinus</name>
    <dbReference type="NCBI Taxonomy" id="285515"/>
    <lineage>
        <taxon>Bacteria</taxon>
        <taxon>Bacillati</taxon>
        <taxon>Actinomycetota</taxon>
        <taxon>Actinomycetes</taxon>
        <taxon>Kitasatosporales</taxon>
        <taxon>Streptomycetaceae</taxon>
        <taxon>Streptomyces</taxon>
    </lineage>
</organism>
<dbReference type="Proteomes" id="UP000654471">
    <property type="component" value="Unassembled WGS sequence"/>
</dbReference>
<dbReference type="PANTHER" id="PTHR46553:SF3">
    <property type="entry name" value="ADENINE NUCLEOTIDE ALPHA HYDROLASES-LIKE SUPERFAMILY PROTEIN"/>
    <property type="match status" value="1"/>
</dbReference>
<gene>
    <name evidence="3" type="ORF">GCM10010211_67900</name>
</gene>
<dbReference type="InterPro" id="IPR014729">
    <property type="entry name" value="Rossmann-like_a/b/a_fold"/>
</dbReference>
<reference evidence="4" key="1">
    <citation type="journal article" date="2019" name="Int. J. Syst. Evol. Microbiol.">
        <title>The Global Catalogue of Microorganisms (GCM) 10K type strain sequencing project: providing services to taxonomists for standard genome sequencing and annotation.</title>
        <authorList>
            <consortium name="The Broad Institute Genomics Platform"/>
            <consortium name="The Broad Institute Genome Sequencing Center for Infectious Disease"/>
            <person name="Wu L."/>
            <person name="Ma J."/>
        </authorList>
    </citation>
    <scope>NUCLEOTIDE SEQUENCE [LARGE SCALE GENOMIC DNA]</scope>
    <source>
        <strain evidence="4">JCM 3399</strain>
    </source>
</reference>
<dbReference type="RefSeq" id="WP_189306599.1">
    <property type="nucleotide sequence ID" value="NZ_BMRP01000038.1"/>
</dbReference>
<dbReference type="InterPro" id="IPR006016">
    <property type="entry name" value="UspA"/>
</dbReference>
<proteinExistence type="inferred from homology"/>
<dbReference type="InterPro" id="IPR006015">
    <property type="entry name" value="Universal_stress_UspA"/>
</dbReference>
<evidence type="ECO:0000256" key="1">
    <source>
        <dbReference type="ARBA" id="ARBA00008791"/>
    </source>
</evidence>
<evidence type="ECO:0000313" key="3">
    <source>
        <dbReference type="EMBL" id="GGU91539.1"/>
    </source>
</evidence>
<protein>
    <submittedName>
        <fullName evidence="3">Stress-inducible protein</fullName>
    </submittedName>
</protein>
<dbReference type="PRINTS" id="PR01438">
    <property type="entry name" value="UNVRSLSTRESS"/>
</dbReference>
<feature type="domain" description="UspA" evidence="2">
    <location>
        <begin position="3"/>
        <end position="136"/>
    </location>
</feature>
<dbReference type="Pfam" id="PF00582">
    <property type="entry name" value="Usp"/>
    <property type="match status" value="2"/>
</dbReference>
<evidence type="ECO:0000313" key="4">
    <source>
        <dbReference type="Proteomes" id="UP000654471"/>
    </source>
</evidence>
<keyword evidence="4" id="KW-1185">Reference proteome</keyword>
<accession>A0ABQ2VKD1</accession>
<comment type="caution">
    <text evidence="3">The sequence shown here is derived from an EMBL/GenBank/DDBJ whole genome shotgun (WGS) entry which is preliminary data.</text>
</comment>